<dbReference type="PRINTS" id="PR00171">
    <property type="entry name" value="SUGRTRNSPORT"/>
</dbReference>
<proteinExistence type="inferred from homology"/>
<feature type="transmembrane region" description="Helical" evidence="8">
    <location>
        <begin position="331"/>
        <end position="351"/>
    </location>
</feature>
<dbReference type="Gene3D" id="1.20.1250.20">
    <property type="entry name" value="MFS general substrate transporter like domains"/>
    <property type="match status" value="1"/>
</dbReference>
<feature type="transmembrane region" description="Helical" evidence="8">
    <location>
        <begin position="150"/>
        <end position="168"/>
    </location>
</feature>
<comment type="caution">
    <text evidence="10">The sequence shown here is derived from an EMBL/GenBank/DDBJ whole genome shotgun (WGS) entry which is preliminary data.</text>
</comment>
<evidence type="ECO:0000259" key="9">
    <source>
        <dbReference type="PROSITE" id="PS50850"/>
    </source>
</evidence>
<dbReference type="EMBL" id="AGUE01000170">
    <property type="protein sequence ID" value="EHK97855.1"/>
    <property type="molecule type" value="Genomic_DNA"/>
</dbReference>
<feature type="transmembrane region" description="Helical" evidence="8">
    <location>
        <begin position="212"/>
        <end position="231"/>
    </location>
</feature>
<dbReference type="InterPro" id="IPR036188">
    <property type="entry name" value="FAD/NAD-bd_sf"/>
</dbReference>
<sequence length="731" mass="80052">MNVFKTRRERKAAANGSGASTAVPSANNSIEVGARGTTGYKEEGSNDAKAEAGKMPHVTMRTILMAALVAMGGFIFAHPSGYYFTNVRSGLIVGLLSIGTLIGCLIAGPLANRFGRRTCIPPWCMVFIIGVVIQMAVGDGQWVGIVMGRWVAGLGVGGLSVLVPLYMAETSPVPVRGAVISCYQLFITIGIFTADCINYGTEARNDTGSYRIPMGVGYIWALLLGVGVLFLPESPRHDWNHGRSDKARTTMSKFYGLPETHPLIVNETQEIQDIMEATQGDHPWHEAITGPRMFYRVALAMALQTLQQLTGANYFFYYGTTVFAGVGLDNSYVTAMILGGVNVGATVFGVYMARHFRRRESLYIAALWQTMCFLVFASVGQFVFKGAEEGSSTAKTSAMGFATSANWFWNFMLAFFTPFITGDIQYAYGYVFAGCNLAAFVVVYFFLLESSGKSLEEVDAMYLIHVSPRKSAKFQFDEETKRHLSTTINTDAMHLQGRGKNMRKAEEGGQGGVFHKEELENPPPTHTGPAVASGAAGDDNPIIKLAKETDTPLHQWTENTLLVDSDGNLVNSDQANEALSRVWGVFEKAMEFSTTNSSNVDSSTSLYDFFTDECEKMSSSGNWNEYEKGLVLGMAEMWGAYVGDGVRRQSLKFFFLEDCIESVMTSVEAGENEQGRVCVKTSKGTSEFYDEVVITTPLGWLKKNKETIKPLAPRISKAIDSISYGRLEKVM</sequence>
<feature type="domain" description="Major facilitator superfamily (MFS) profile" evidence="9">
    <location>
        <begin position="1"/>
        <end position="451"/>
    </location>
</feature>
<accession>H0EUB9</accession>
<feature type="transmembrane region" description="Helical" evidence="8">
    <location>
        <begin position="428"/>
        <end position="447"/>
    </location>
</feature>
<dbReference type="InterPro" id="IPR050360">
    <property type="entry name" value="MFS_Sugar_Transporters"/>
</dbReference>
<feature type="region of interest" description="Disordered" evidence="7">
    <location>
        <begin position="518"/>
        <end position="538"/>
    </location>
</feature>
<dbReference type="OrthoDB" id="2241241at2759"/>
<evidence type="ECO:0000313" key="11">
    <source>
        <dbReference type="Proteomes" id="UP000005446"/>
    </source>
</evidence>
<keyword evidence="5 8" id="KW-1133">Transmembrane helix</keyword>
<feature type="transmembrane region" description="Helical" evidence="8">
    <location>
        <begin position="90"/>
        <end position="111"/>
    </location>
</feature>
<evidence type="ECO:0000256" key="1">
    <source>
        <dbReference type="ARBA" id="ARBA00004141"/>
    </source>
</evidence>
<comment type="subcellular location">
    <subcellularLocation>
        <location evidence="1">Membrane</location>
        <topology evidence="1">Multi-pass membrane protein</topology>
    </subcellularLocation>
</comment>
<feature type="transmembrane region" description="Helical" evidence="8">
    <location>
        <begin position="123"/>
        <end position="144"/>
    </location>
</feature>
<evidence type="ECO:0000256" key="8">
    <source>
        <dbReference type="SAM" id="Phobius"/>
    </source>
</evidence>
<evidence type="ECO:0000313" key="10">
    <source>
        <dbReference type="EMBL" id="EHK97855.1"/>
    </source>
</evidence>
<dbReference type="PANTHER" id="PTHR48022:SF39">
    <property type="entry name" value="MONOSACCHARIDE TRANSPORTER, PUTATIVE-RELATED"/>
    <property type="match status" value="1"/>
</dbReference>
<feature type="transmembrane region" description="Helical" evidence="8">
    <location>
        <begin position="297"/>
        <end position="319"/>
    </location>
</feature>
<dbReference type="FunCoup" id="H0EUB9">
    <property type="interactions" value="816"/>
</dbReference>
<dbReference type="Proteomes" id="UP000005446">
    <property type="component" value="Unassembled WGS sequence"/>
</dbReference>
<protein>
    <submittedName>
        <fullName evidence="10">Putative High-affinity fructose transporter ght6</fullName>
    </submittedName>
</protein>
<evidence type="ECO:0000256" key="3">
    <source>
        <dbReference type="ARBA" id="ARBA00022448"/>
    </source>
</evidence>
<organism evidence="10 11">
    <name type="scientific">Glarea lozoyensis (strain ATCC 74030 / MF5533)</name>
    <dbReference type="NCBI Taxonomy" id="1104152"/>
    <lineage>
        <taxon>Eukaryota</taxon>
        <taxon>Fungi</taxon>
        <taxon>Dikarya</taxon>
        <taxon>Ascomycota</taxon>
        <taxon>Pezizomycotina</taxon>
        <taxon>Leotiomycetes</taxon>
        <taxon>Helotiales</taxon>
        <taxon>Helotiaceae</taxon>
        <taxon>Glarea</taxon>
    </lineage>
</organism>
<dbReference type="InterPro" id="IPR036259">
    <property type="entry name" value="MFS_trans_sf"/>
</dbReference>
<dbReference type="Pfam" id="PF00083">
    <property type="entry name" value="Sugar_tr"/>
    <property type="match status" value="2"/>
</dbReference>
<dbReference type="SUPFAM" id="SSF103473">
    <property type="entry name" value="MFS general substrate transporter"/>
    <property type="match status" value="1"/>
</dbReference>
<gene>
    <name evidence="10" type="ORF">M7I_6352</name>
</gene>
<dbReference type="GO" id="GO:0005351">
    <property type="term" value="F:carbohydrate:proton symporter activity"/>
    <property type="evidence" value="ECO:0007669"/>
    <property type="project" value="TreeGrafter"/>
</dbReference>
<dbReference type="InterPro" id="IPR020846">
    <property type="entry name" value="MFS_dom"/>
</dbReference>
<dbReference type="InParanoid" id="H0EUB9"/>
<keyword evidence="6 8" id="KW-0472">Membrane</keyword>
<reference evidence="10 11" key="1">
    <citation type="journal article" date="2012" name="Eukaryot. Cell">
        <title>Genome sequence of the fungus Glarea lozoyensis: the first genome sequence of a species from the Helotiaceae family.</title>
        <authorList>
            <person name="Youssar L."/>
            <person name="Gruening B.A."/>
            <person name="Erxleben A."/>
            <person name="Guenther S."/>
            <person name="Huettel W."/>
        </authorList>
    </citation>
    <scope>NUCLEOTIDE SEQUENCE [LARGE SCALE GENOMIC DNA]</scope>
    <source>
        <strain evidence="11">ATCC 74030 / MF5533</strain>
    </source>
</reference>
<keyword evidence="4 8" id="KW-0812">Transmembrane</keyword>
<dbReference type="HOGENOM" id="CLU_378997_0_0_1"/>
<feature type="transmembrane region" description="Helical" evidence="8">
    <location>
        <begin position="363"/>
        <end position="384"/>
    </location>
</feature>
<evidence type="ECO:0000256" key="4">
    <source>
        <dbReference type="ARBA" id="ARBA00022692"/>
    </source>
</evidence>
<dbReference type="PANTHER" id="PTHR48022">
    <property type="entry name" value="PLASTIDIC GLUCOSE TRANSPORTER 4"/>
    <property type="match status" value="1"/>
</dbReference>
<dbReference type="InterPro" id="IPR005829">
    <property type="entry name" value="Sugar_transporter_CS"/>
</dbReference>
<dbReference type="SUPFAM" id="SSF51905">
    <property type="entry name" value="FAD/NAD(P)-binding domain"/>
    <property type="match status" value="1"/>
</dbReference>
<evidence type="ECO:0000256" key="2">
    <source>
        <dbReference type="ARBA" id="ARBA00010992"/>
    </source>
</evidence>
<dbReference type="PROSITE" id="PS00217">
    <property type="entry name" value="SUGAR_TRANSPORT_2"/>
    <property type="match status" value="1"/>
</dbReference>
<evidence type="ECO:0000256" key="5">
    <source>
        <dbReference type="ARBA" id="ARBA00022989"/>
    </source>
</evidence>
<keyword evidence="3" id="KW-0813">Transport</keyword>
<dbReference type="AlphaFoldDB" id="H0EUB9"/>
<comment type="similarity">
    <text evidence="2">Belongs to the major facilitator superfamily. Sugar transporter (TC 2.A.1.1) family.</text>
</comment>
<keyword evidence="11" id="KW-1185">Reference proteome</keyword>
<dbReference type="GO" id="GO:0016020">
    <property type="term" value="C:membrane"/>
    <property type="evidence" value="ECO:0007669"/>
    <property type="project" value="UniProtKB-SubCell"/>
</dbReference>
<dbReference type="NCBIfam" id="TIGR00879">
    <property type="entry name" value="SP"/>
    <property type="match status" value="1"/>
</dbReference>
<feature type="transmembrane region" description="Helical" evidence="8">
    <location>
        <begin position="396"/>
        <end position="416"/>
    </location>
</feature>
<evidence type="ECO:0000256" key="6">
    <source>
        <dbReference type="ARBA" id="ARBA00023136"/>
    </source>
</evidence>
<evidence type="ECO:0000256" key="7">
    <source>
        <dbReference type="SAM" id="MobiDB-lite"/>
    </source>
</evidence>
<feature type="transmembrane region" description="Helical" evidence="8">
    <location>
        <begin position="180"/>
        <end position="200"/>
    </location>
</feature>
<feature type="transmembrane region" description="Helical" evidence="8">
    <location>
        <begin position="63"/>
        <end position="84"/>
    </location>
</feature>
<dbReference type="InterPro" id="IPR005828">
    <property type="entry name" value="MFS_sugar_transport-like"/>
</dbReference>
<name>H0EUB9_GLAL7</name>
<dbReference type="InterPro" id="IPR003663">
    <property type="entry name" value="Sugar/inositol_transpt"/>
</dbReference>
<dbReference type="PROSITE" id="PS50850">
    <property type="entry name" value="MFS"/>
    <property type="match status" value="1"/>
</dbReference>